<dbReference type="EMBL" id="PITP01000768">
    <property type="protein sequence ID" value="PKD78315.1"/>
    <property type="molecule type" value="Genomic_DNA"/>
</dbReference>
<evidence type="ECO:0000313" key="1">
    <source>
        <dbReference type="EMBL" id="PKD78315.1"/>
    </source>
</evidence>
<organism evidence="1 2">
    <name type="scientific">Escherichia coli</name>
    <dbReference type="NCBI Taxonomy" id="562"/>
    <lineage>
        <taxon>Bacteria</taxon>
        <taxon>Pseudomonadati</taxon>
        <taxon>Pseudomonadota</taxon>
        <taxon>Gammaproteobacteria</taxon>
        <taxon>Enterobacterales</taxon>
        <taxon>Enterobacteriaceae</taxon>
        <taxon>Escherichia</taxon>
    </lineage>
</organism>
<dbReference type="AlphaFoldDB" id="A0AAP8HTK5"/>
<feature type="non-terminal residue" evidence="1">
    <location>
        <position position="1"/>
    </location>
</feature>
<accession>A0AAP8HTK5</accession>
<gene>
    <name evidence="1" type="ORF">CWS33_30920</name>
</gene>
<sequence length="99" mass="11422">LVPSALVVSRDVVQLNCSCCREVVRAPADQGWQWRNAPCLSLRCEGRYQEVDNTATWRWENMDIARVQGAEHTGLLSREDREATEKSFYRGNQPWNINL</sequence>
<dbReference type="RefSeq" id="WP_141086381.1">
    <property type="nucleotide sequence ID" value="NZ_PITP01000768.1"/>
</dbReference>
<proteinExistence type="predicted"/>
<feature type="non-terminal residue" evidence="1">
    <location>
        <position position="99"/>
    </location>
</feature>
<reference evidence="1 2" key="1">
    <citation type="submission" date="2017-12" db="EMBL/GenBank/DDBJ databases">
        <title>Rapid rising of carbapenem-resistant Enterobacteriaceae(CRE) and emergence of colistin resistance genemcr-1 in CRE in the hospital of Henan, China.</title>
        <authorList>
            <person name="Sun Q."/>
            <person name="Zhang R."/>
            <person name="Li Y."/>
            <person name="Shen Y."/>
            <person name="Zhang Y."/>
            <person name="Yang J."/>
            <person name="Shu L."/>
            <person name="Zhou H."/>
            <person name="Wang Y."/>
            <person name="Wang B."/>
            <person name="Shen Z."/>
        </authorList>
    </citation>
    <scope>NUCLEOTIDE SEQUENCE [LARGE SCALE GENOMIC DNA]</scope>
    <source>
        <strain evidence="1 2">3512</strain>
    </source>
</reference>
<comment type="caution">
    <text evidence="1">The sequence shown here is derived from an EMBL/GenBank/DDBJ whole genome shotgun (WGS) entry which is preliminary data.</text>
</comment>
<name>A0AAP8HTK5_ECOLX</name>
<dbReference type="Proteomes" id="UP000233549">
    <property type="component" value="Unassembled WGS sequence"/>
</dbReference>
<evidence type="ECO:0000313" key="2">
    <source>
        <dbReference type="Proteomes" id="UP000233549"/>
    </source>
</evidence>
<protein>
    <submittedName>
        <fullName evidence="1">Uncharacterized protein</fullName>
    </submittedName>
</protein>